<feature type="transmembrane region" description="Helical" evidence="1">
    <location>
        <begin position="195"/>
        <end position="214"/>
    </location>
</feature>
<keyword evidence="1" id="KW-0812">Transmembrane</keyword>
<comment type="caution">
    <text evidence="2">The sequence shown here is derived from an EMBL/GenBank/DDBJ whole genome shotgun (WGS) entry which is preliminary data.</text>
</comment>
<keyword evidence="1" id="KW-0472">Membrane</keyword>
<feature type="transmembrane region" description="Helical" evidence="1">
    <location>
        <begin position="69"/>
        <end position="93"/>
    </location>
</feature>
<feature type="transmembrane region" description="Helical" evidence="1">
    <location>
        <begin position="99"/>
        <end position="118"/>
    </location>
</feature>
<evidence type="ECO:0000256" key="1">
    <source>
        <dbReference type="SAM" id="Phobius"/>
    </source>
</evidence>
<evidence type="ECO:0000313" key="2">
    <source>
        <dbReference type="EMBL" id="PIT47612.1"/>
    </source>
</evidence>
<reference evidence="2 3" key="1">
    <citation type="journal article" date="2017" name="MBio">
        <title>Type VI secretion-mediated competition in the bee gut microbiome.</title>
        <authorList>
            <person name="Steele M.I."/>
            <person name="Kwong W.K."/>
            <person name="Powell J.E."/>
            <person name="Whiteley M."/>
            <person name="Moran N.A."/>
        </authorList>
    </citation>
    <scope>NUCLEOTIDE SEQUENCE [LARGE SCALE GENOMIC DNA]</scope>
    <source>
        <strain evidence="2 3">Ruf1-X</strain>
    </source>
</reference>
<dbReference type="Proteomes" id="UP000229970">
    <property type="component" value="Unassembled WGS sequence"/>
</dbReference>
<organism evidence="2 3">
    <name type="scientific">Snodgrassella alvi</name>
    <dbReference type="NCBI Taxonomy" id="1196083"/>
    <lineage>
        <taxon>Bacteria</taxon>
        <taxon>Pseudomonadati</taxon>
        <taxon>Pseudomonadota</taxon>
        <taxon>Betaproteobacteria</taxon>
        <taxon>Neisseriales</taxon>
        <taxon>Neisseriaceae</taxon>
        <taxon>Snodgrassella</taxon>
    </lineage>
</organism>
<keyword evidence="1" id="KW-1133">Transmembrane helix</keyword>
<evidence type="ECO:0000313" key="3">
    <source>
        <dbReference type="Proteomes" id="UP000229970"/>
    </source>
</evidence>
<accession>A0A2N9XH07</accession>
<dbReference type="EMBL" id="MEIP01000014">
    <property type="protein sequence ID" value="PIT47612.1"/>
    <property type="molecule type" value="Genomic_DNA"/>
</dbReference>
<dbReference type="AlphaFoldDB" id="A0A2N9XH07"/>
<name>A0A2N9XH07_9NEIS</name>
<sequence>MFDQFLDFMLGRWFWIPAIFFFGIFLIYLGKRRLRFEAQPDPGYDLIPDEDVKKFWRWMSEYNICLSRFYIYFWGPFLIIFAIVNGLMLLVFNAMTDDLMSIEQIGFFIFLIWFSYGLSESASTNPNGVYSGGGSNVSVNKSSIIDIYKCINFRSKKEEKWIIKNLKPPIGEPKIFYKQNIKLLKRINYIPHCWVIGRSSWFITWSVFFIYFTVRIYQDNFLYI</sequence>
<feature type="transmembrane region" description="Helical" evidence="1">
    <location>
        <begin position="12"/>
        <end position="30"/>
    </location>
</feature>
<proteinExistence type="predicted"/>
<protein>
    <submittedName>
        <fullName evidence="2">Uncharacterized protein</fullName>
    </submittedName>
</protein>
<dbReference type="RefSeq" id="WP_100139042.1">
    <property type="nucleotide sequence ID" value="NZ_MEIP01000014.1"/>
</dbReference>
<gene>
    <name evidence="2" type="ORF">BHC46_04710</name>
</gene>